<keyword evidence="4" id="KW-1185">Reference proteome</keyword>
<organism evidence="4 5">
    <name type="scientific">Drosophila kikkawai</name>
    <name type="common">Fruit fly</name>
    <dbReference type="NCBI Taxonomy" id="30033"/>
    <lineage>
        <taxon>Eukaryota</taxon>
        <taxon>Metazoa</taxon>
        <taxon>Ecdysozoa</taxon>
        <taxon>Arthropoda</taxon>
        <taxon>Hexapoda</taxon>
        <taxon>Insecta</taxon>
        <taxon>Pterygota</taxon>
        <taxon>Neoptera</taxon>
        <taxon>Endopterygota</taxon>
        <taxon>Diptera</taxon>
        <taxon>Brachycera</taxon>
        <taxon>Muscomorpha</taxon>
        <taxon>Ephydroidea</taxon>
        <taxon>Drosophilidae</taxon>
        <taxon>Drosophila</taxon>
        <taxon>Sophophora</taxon>
    </lineage>
</organism>
<evidence type="ECO:0000313" key="5">
    <source>
        <dbReference type="RefSeq" id="XP_017033681.1"/>
    </source>
</evidence>
<evidence type="ECO:0000256" key="3">
    <source>
        <dbReference type="SAM" id="SignalP"/>
    </source>
</evidence>
<dbReference type="RefSeq" id="XP_017033681.1">
    <property type="nucleotide sequence ID" value="XM_017178192.3"/>
</dbReference>
<gene>
    <name evidence="5" type="primary">LOC108082687</name>
</gene>
<feature type="chain" id="PRO_5027744257" evidence="3">
    <location>
        <begin position="21"/>
        <end position="326"/>
    </location>
</feature>
<feature type="region of interest" description="Disordered" evidence="2">
    <location>
        <begin position="271"/>
        <end position="310"/>
    </location>
</feature>
<keyword evidence="1" id="KW-0175">Coiled coil</keyword>
<protein>
    <submittedName>
        <fullName evidence="5">Myosin heavy chain, clone 203</fullName>
    </submittedName>
</protein>
<keyword evidence="3" id="KW-0732">Signal</keyword>
<dbReference type="AlphaFoldDB" id="A0A6P4JDU7"/>
<evidence type="ECO:0000256" key="1">
    <source>
        <dbReference type="SAM" id="Coils"/>
    </source>
</evidence>
<feature type="signal peptide" evidence="3">
    <location>
        <begin position="1"/>
        <end position="20"/>
    </location>
</feature>
<reference evidence="5" key="2">
    <citation type="submission" date="2025-08" db="UniProtKB">
        <authorList>
            <consortium name="RefSeq"/>
        </authorList>
    </citation>
    <scope>IDENTIFICATION</scope>
    <source>
        <strain evidence="5">14028-0561.14</strain>
        <tissue evidence="5">Whole fly</tissue>
    </source>
</reference>
<feature type="coiled-coil region" evidence="1">
    <location>
        <begin position="60"/>
        <end position="129"/>
    </location>
</feature>
<dbReference type="GeneID" id="108082687"/>
<sequence>MRIQLLLVTIYLCLFWPAFAQNASTDSKKPSEAEAVKVLKKSNEELGKLVRIALDVNDKSKSFEEKIKVLRDEVERIAELDKVLIKLEEKVVDSFQDTSAGLRNLTAIVTATQNRNEQAIQNLTKVELEVRHALGQVDVNQNKYEHNLNEVAASITTHLAEIEQILKQAVIKELIGLDGKVKVLHQHQRNIDGQLGHLEQLNGLAGRANHKLTQLECGLTSLNSTQSKSLNSIENTVRGVQVATFQIDQKLGILLNNQKNIDKTLEQCKHRHQPHQPKPHEIWTRSEYAPDHKLRPEQKPEYQHSSYASEEEAEQLYKLWYGKGQQ</sequence>
<dbReference type="OrthoDB" id="7845329at2759"/>
<proteinExistence type="predicted"/>
<accession>A0A6P4JDU7</accession>
<evidence type="ECO:0000313" key="4">
    <source>
        <dbReference type="Proteomes" id="UP001652661"/>
    </source>
</evidence>
<feature type="compositionally biased region" description="Basic and acidic residues" evidence="2">
    <location>
        <begin position="278"/>
        <end position="302"/>
    </location>
</feature>
<reference evidence="4" key="1">
    <citation type="submission" date="2025-05" db="UniProtKB">
        <authorList>
            <consortium name="RefSeq"/>
        </authorList>
    </citation>
    <scope>NUCLEOTIDE SEQUENCE [LARGE SCALE GENOMIC DNA]</scope>
    <source>
        <strain evidence="4">14028-0561.14</strain>
    </source>
</reference>
<name>A0A6P4JDU7_DROKI</name>
<dbReference type="Proteomes" id="UP001652661">
    <property type="component" value="Chromosome 2L"/>
</dbReference>
<evidence type="ECO:0000256" key="2">
    <source>
        <dbReference type="SAM" id="MobiDB-lite"/>
    </source>
</evidence>